<dbReference type="Proteomes" id="UP000235392">
    <property type="component" value="Unassembled WGS sequence"/>
</dbReference>
<comment type="caution">
    <text evidence="1">The sequence shown here is derived from an EMBL/GenBank/DDBJ whole genome shotgun (WGS) entry which is preliminary data.</text>
</comment>
<reference evidence="1 2" key="1">
    <citation type="submission" date="2017-11" db="EMBL/GenBank/DDBJ databases">
        <title>De novo assembly and phasing of dikaryotic genomes from two isolates of Puccinia coronata f. sp. avenae, the causal agent of oat crown rust.</title>
        <authorList>
            <person name="Miller M.E."/>
            <person name="Zhang Y."/>
            <person name="Omidvar V."/>
            <person name="Sperschneider J."/>
            <person name="Schwessinger B."/>
            <person name="Raley C."/>
            <person name="Palmer J.M."/>
            <person name="Garnica D."/>
            <person name="Upadhyaya N."/>
            <person name="Rathjen J."/>
            <person name="Taylor J.M."/>
            <person name="Park R.F."/>
            <person name="Dodds P.N."/>
            <person name="Hirsch C.D."/>
            <person name="Kianian S.F."/>
            <person name="Figueroa M."/>
        </authorList>
    </citation>
    <scope>NUCLEOTIDE SEQUENCE [LARGE SCALE GENOMIC DNA]</scope>
    <source>
        <strain evidence="1">12SD80</strain>
    </source>
</reference>
<name>A0A2N5UEY9_9BASI</name>
<evidence type="ECO:0000313" key="1">
    <source>
        <dbReference type="EMBL" id="PLW36311.1"/>
    </source>
</evidence>
<gene>
    <name evidence="1" type="ORF">PCASD_15932</name>
</gene>
<sequence>MSLHDSQTSNPNLNDLGAIVEDESEHHLENLSNAANNLEIKAEGIPDEFFLEEESNPEEAKLNWEDIIDIAMEQVSLQLEEHDLQPS</sequence>
<accession>A0A2N5UEY9</accession>
<proteinExistence type="predicted"/>
<evidence type="ECO:0000313" key="2">
    <source>
        <dbReference type="Proteomes" id="UP000235392"/>
    </source>
</evidence>
<organism evidence="1 2">
    <name type="scientific">Puccinia coronata f. sp. avenae</name>
    <dbReference type="NCBI Taxonomy" id="200324"/>
    <lineage>
        <taxon>Eukaryota</taxon>
        <taxon>Fungi</taxon>
        <taxon>Dikarya</taxon>
        <taxon>Basidiomycota</taxon>
        <taxon>Pucciniomycotina</taxon>
        <taxon>Pucciniomycetes</taxon>
        <taxon>Pucciniales</taxon>
        <taxon>Pucciniaceae</taxon>
        <taxon>Puccinia</taxon>
    </lineage>
</organism>
<dbReference type="EMBL" id="PGCI01000162">
    <property type="protein sequence ID" value="PLW36311.1"/>
    <property type="molecule type" value="Genomic_DNA"/>
</dbReference>
<protein>
    <submittedName>
        <fullName evidence="1">Uncharacterized protein</fullName>
    </submittedName>
</protein>
<dbReference type="AlphaFoldDB" id="A0A2N5UEY9"/>